<evidence type="ECO:0000256" key="2">
    <source>
        <dbReference type="ARBA" id="ARBA00023295"/>
    </source>
</evidence>
<evidence type="ECO:0000313" key="5">
    <source>
        <dbReference type="Proteomes" id="UP000250675"/>
    </source>
</evidence>
<dbReference type="InterPro" id="IPR036452">
    <property type="entry name" value="Ribo_hydro-like"/>
</dbReference>
<keyword evidence="2 4" id="KW-0326">Glycosidase</keyword>
<evidence type="ECO:0000259" key="3">
    <source>
        <dbReference type="Pfam" id="PF01156"/>
    </source>
</evidence>
<dbReference type="GO" id="GO:0005829">
    <property type="term" value="C:cytosol"/>
    <property type="evidence" value="ECO:0007669"/>
    <property type="project" value="TreeGrafter"/>
</dbReference>
<dbReference type="Pfam" id="PF01156">
    <property type="entry name" value="IU_nuc_hydro"/>
    <property type="match status" value="1"/>
</dbReference>
<sequence>MLHALFSHYRSGSMSSGLRMHDLCAIAWLARPELFTLQPCFVAVETQGTWTAGTTVVDIEGRLGQPANAQVALDIDVEGFQRWARR</sequence>
<proteinExistence type="predicted"/>
<dbReference type="GO" id="GO:0008477">
    <property type="term" value="F:purine nucleosidase activity"/>
    <property type="evidence" value="ECO:0007669"/>
    <property type="project" value="TreeGrafter"/>
</dbReference>
<name>A0A2X3IX39_KLEPN</name>
<protein>
    <submittedName>
        <fullName evidence="4">Inosine-uridine preferring nucleoside hydrolase</fullName>
        <ecNumber evidence="4">3.2.-.-</ecNumber>
    </submittedName>
</protein>
<dbReference type="AlphaFoldDB" id="A0A2X3IX39"/>
<dbReference type="SUPFAM" id="SSF53590">
    <property type="entry name" value="Nucleoside hydrolase"/>
    <property type="match status" value="1"/>
</dbReference>
<dbReference type="InterPro" id="IPR023186">
    <property type="entry name" value="IUNH"/>
</dbReference>
<accession>A0A2X3IX39</accession>
<dbReference type="Gene3D" id="3.90.245.10">
    <property type="entry name" value="Ribonucleoside hydrolase-like"/>
    <property type="match status" value="1"/>
</dbReference>
<gene>
    <name evidence="4" type="primary">rihC_1</name>
    <name evidence="4" type="ORF">NCTC9645_05402</name>
</gene>
<evidence type="ECO:0000256" key="1">
    <source>
        <dbReference type="ARBA" id="ARBA00022801"/>
    </source>
</evidence>
<dbReference type="PANTHER" id="PTHR12304">
    <property type="entry name" value="INOSINE-URIDINE PREFERRING NUCLEOSIDE HYDROLASE"/>
    <property type="match status" value="1"/>
</dbReference>
<dbReference type="GO" id="GO:0006152">
    <property type="term" value="P:purine nucleoside catabolic process"/>
    <property type="evidence" value="ECO:0007669"/>
    <property type="project" value="TreeGrafter"/>
</dbReference>
<dbReference type="EMBL" id="UASO01000009">
    <property type="protein sequence ID" value="SQC87285.1"/>
    <property type="molecule type" value="Genomic_DNA"/>
</dbReference>
<dbReference type="Proteomes" id="UP000250675">
    <property type="component" value="Unassembled WGS sequence"/>
</dbReference>
<dbReference type="EC" id="3.2.-.-" evidence="4"/>
<dbReference type="InterPro" id="IPR001910">
    <property type="entry name" value="Inosine/uridine_hydrolase_dom"/>
</dbReference>
<keyword evidence="1 4" id="KW-0378">Hydrolase</keyword>
<reference evidence="4 5" key="1">
    <citation type="submission" date="2018-06" db="EMBL/GenBank/DDBJ databases">
        <authorList>
            <consortium name="Pathogen Informatics"/>
            <person name="Doyle S."/>
        </authorList>
    </citation>
    <scope>NUCLEOTIDE SEQUENCE [LARGE SCALE GENOMIC DNA]</scope>
    <source>
        <strain evidence="4 5">NCTC9645</strain>
    </source>
</reference>
<feature type="domain" description="Inosine/uridine-preferring nucleoside hydrolase" evidence="3">
    <location>
        <begin position="2"/>
        <end position="81"/>
    </location>
</feature>
<dbReference type="PANTHER" id="PTHR12304:SF15">
    <property type="entry name" value="NON-SPECIFIC RIBONUCLEOSIDE HYDROLASE RIHC"/>
    <property type="match status" value="1"/>
</dbReference>
<organism evidence="4 5">
    <name type="scientific">Klebsiella pneumoniae</name>
    <dbReference type="NCBI Taxonomy" id="573"/>
    <lineage>
        <taxon>Bacteria</taxon>
        <taxon>Pseudomonadati</taxon>
        <taxon>Pseudomonadota</taxon>
        <taxon>Gammaproteobacteria</taxon>
        <taxon>Enterobacterales</taxon>
        <taxon>Enterobacteriaceae</taxon>
        <taxon>Klebsiella/Raoultella group</taxon>
        <taxon>Klebsiella</taxon>
        <taxon>Klebsiella pneumoniae complex</taxon>
    </lineage>
</organism>
<evidence type="ECO:0000313" key="4">
    <source>
        <dbReference type="EMBL" id="SQC87285.1"/>
    </source>
</evidence>